<feature type="compositionally biased region" description="Polar residues" evidence="1">
    <location>
        <begin position="132"/>
        <end position="143"/>
    </location>
</feature>
<evidence type="ECO:0000313" key="3">
    <source>
        <dbReference type="EMBL" id="CAK0890790.1"/>
    </source>
</evidence>
<reference evidence="3" key="1">
    <citation type="submission" date="2023-10" db="EMBL/GenBank/DDBJ databases">
        <authorList>
            <person name="Chen Y."/>
            <person name="Shah S."/>
            <person name="Dougan E. K."/>
            <person name="Thang M."/>
            <person name="Chan C."/>
        </authorList>
    </citation>
    <scope>NUCLEOTIDE SEQUENCE [LARGE SCALE GENOMIC DNA]</scope>
</reference>
<keyword evidence="2" id="KW-1133">Transmembrane helix</keyword>
<comment type="caution">
    <text evidence="3">The sequence shown here is derived from an EMBL/GenBank/DDBJ whole genome shotgun (WGS) entry which is preliminary data.</text>
</comment>
<accession>A0ABN9WVC3</accession>
<organism evidence="3 4">
    <name type="scientific">Prorocentrum cordatum</name>
    <dbReference type="NCBI Taxonomy" id="2364126"/>
    <lineage>
        <taxon>Eukaryota</taxon>
        <taxon>Sar</taxon>
        <taxon>Alveolata</taxon>
        <taxon>Dinophyceae</taxon>
        <taxon>Prorocentrales</taxon>
        <taxon>Prorocentraceae</taxon>
        <taxon>Prorocentrum</taxon>
    </lineage>
</organism>
<sequence>MKTAAGRQPSASAGLHAALTTEAPPPAEPAGIAAPRAPLGRATLTLLQMIVSFVSALTLLLLASLVMLVLALLLTLVSLVTLAILPRIMAIFARHRLLWAFGPLGASEVHLAQTLLIARLLFVNLARPVGQMSRSGDCASQRSGGARVGLR</sequence>
<feature type="transmembrane region" description="Helical" evidence="2">
    <location>
        <begin position="53"/>
        <end position="85"/>
    </location>
</feature>
<dbReference type="Proteomes" id="UP001189429">
    <property type="component" value="Unassembled WGS sequence"/>
</dbReference>
<keyword evidence="2" id="KW-0812">Transmembrane</keyword>
<proteinExistence type="predicted"/>
<feature type="region of interest" description="Disordered" evidence="1">
    <location>
        <begin position="132"/>
        <end position="151"/>
    </location>
</feature>
<name>A0ABN9WVC3_9DINO</name>
<keyword evidence="2" id="KW-0472">Membrane</keyword>
<dbReference type="EMBL" id="CAUYUJ010019392">
    <property type="protein sequence ID" value="CAK0890790.1"/>
    <property type="molecule type" value="Genomic_DNA"/>
</dbReference>
<evidence type="ECO:0000256" key="1">
    <source>
        <dbReference type="SAM" id="MobiDB-lite"/>
    </source>
</evidence>
<keyword evidence="4" id="KW-1185">Reference proteome</keyword>
<gene>
    <name evidence="3" type="ORF">PCOR1329_LOCUS70893</name>
</gene>
<evidence type="ECO:0000313" key="4">
    <source>
        <dbReference type="Proteomes" id="UP001189429"/>
    </source>
</evidence>
<evidence type="ECO:0000256" key="2">
    <source>
        <dbReference type="SAM" id="Phobius"/>
    </source>
</evidence>
<protein>
    <submittedName>
        <fullName evidence="3">Uncharacterized protein</fullName>
    </submittedName>
</protein>